<dbReference type="CDD" id="cd00322">
    <property type="entry name" value="FNR_like"/>
    <property type="match status" value="1"/>
</dbReference>
<name>A0A6G8KTU1_9MICO</name>
<evidence type="ECO:0000259" key="3">
    <source>
        <dbReference type="PROSITE" id="PS51340"/>
    </source>
</evidence>
<protein>
    <submittedName>
        <fullName evidence="5">MOSC domain-containing protein</fullName>
    </submittedName>
</protein>
<feature type="domain" description="2Fe-2S ferredoxin-type" evidence="2">
    <location>
        <begin position="511"/>
        <end position="598"/>
    </location>
</feature>
<dbReference type="PANTHER" id="PTHR47354">
    <property type="entry name" value="NADH OXIDOREDUCTASE HCR"/>
    <property type="match status" value="1"/>
</dbReference>
<dbReference type="Gene3D" id="2.40.30.10">
    <property type="entry name" value="Translation factors"/>
    <property type="match status" value="1"/>
</dbReference>
<dbReference type="InterPro" id="IPR036010">
    <property type="entry name" value="2Fe-2S_ferredoxin-like_sf"/>
</dbReference>
<dbReference type="InterPro" id="IPR039261">
    <property type="entry name" value="FNR_nucleotide-bd"/>
</dbReference>
<accession>A0A6G8KTU1</accession>
<dbReference type="InterPro" id="IPR012675">
    <property type="entry name" value="Beta-grasp_dom_sf"/>
</dbReference>
<dbReference type="InterPro" id="IPR001041">
    <property type="entry name" value="2Fe-2S_ferredoxin-type"/>
</dbReference>
<feature type="domain" description="FAD-binding FR-type" evidence="4">
    <location>
        <begin position="265"/>
        <end position="368"/>
    </location>
</feature>
<dbReference type="InterPro" id="IPR017927">
    <property type="entry name" value="FAD-bd_FR_type"/>
</dbReference>
<dbReference type="SUPFAM" id="SSF52343">
    <property type="entry name" value="Ferredoxin reductase-like, C-terminal NADP-linked domain"/>
    <property type="match status" value="1"/>
</dbReference>
<evidence type="ECO:0000259" key="2">
    <source>
        <dbReference type="PROSITE" id="PS51085"/>
    </source>
</evidence>
<dbReference type="GO" id="GO:0051536">
    <property type="term" value="F:iron-sulfur cluster binding"/>
    <property type="evidence" value="ECO:0007669"/>
    <property type="project" value="InterPro"/>
</dbReference>
<dbReference type="Pfam" id="PF03473">
    <property type="entry name" value="MOSC"/>
    <property type="match status" value="1"/>
</dbReference>
<dbReference type="Proteomes" id="UP000501518">
    <property type="component" value="Chromosome"/>
</dbReference>
<feature type="domain" description="MOSC" evidence="3">
    <location>
        <begin position="109"/>
        <end position="256"/>
    </location>
</feature>
<dbReference type="KEGG" id="blut:EW640_02250"/>
<organism evidence="5 6">
    <name type="scientific">Brevibacterium luteolum</name>
    <dbReference type="NCBI Taxonomy" id="199591"/>
    <lineage>
        <taxon>Bacteria</taxon>
        <taxon>Bacillati</taxon>
        <taxon>Actinomycetota</taxon>
        <taxon>Actinomycetes</taxon>
        <taxon>Micrococcales</taxon>
        <taxon>Brevibacteriaceae</taxon>
        <taxon>Brevibacterium</taxon>
    </lineage>
</organism>
<dbReference type="PROSITE" id="PS51085">
    <property type="entry name" value="2FE2S_FER_2"/>
    <property type="match status" value="1"/>
</dbReference>
<evidence type="ECO:0000313" key="6">
    <source>
        <dbReference type="Proteomes" id="UP000501518"/>
    </source>
</evidence>
<dbReference type="GO" id="GO:0030151">
    <property type="term" value="F:molybdenum ion binding"/>
    <property type="evidence" value="ECO:0007669"/>
    <property type="project" value="InterPro"/>
</dbReference>
<dbReference type="EMBL" id="CP035810">
    <property type="protein sequence ID" value="QIN28232.1"/>
    <property type="molecule type" value="Genomic_DNA"/>
</dbReference>
<dbReference type="SUPFAM" id="SSF50800">
    <property type="entry name" value="PK beta-barrel domain-like"/>
    <property type="match status" value="1"/>
</dbReference>
<dbReference type="PROSITE" id="PS51384">
    <property type="entry name" value="FAD_FR"/>
    <property type="match status" value="1"/>
</dbReference>
<dbReference type="CDD" id="cd00207">
    <property type="entry name" value="fer2"/>
    <property type="match status" value="1"/>
</dbReference>
<dbReference type="GO" id="GO:0030170">
    <property type="term" value="F:pyridoxal phosphate binding"/>
    <property type="evidence" value="ECO:0007669"/>
    <property type="project" value="InterPro"/>
</dbReference>
<dbReference type="PROSITE" id="PS51340">
    <property type="entry name" value="MOSC"/>
    <property type="match status" value="1"/>
</dbReference>
<dbReference type="Pfam" id="PF00111">
    <property type="entry name" value="Fer2"/>
    <property type="match status" value="1"/>
</dbReference>
<proteinExistence type="predicted"/>
<dbReference type="SUPFAM" id="SSF63380">
    <property type="entry name" value="Riboflavin synthase domain-like"/>
    <property type="match status" value="1"/>
</dbReference>
<dbReference type="InterPro" id="IPR050415">
    <property type="entry name" value="MRET"/>
</dbReference>
<dbReference type="Gene3D" id="3.40.50.80">
    <property type="entry name" value="Nucleotide-binding domain of ferredoxin-NADP reductase (FNR) module"/>
    <property type="match status" value="1"/>
</dbReference>
<comment type="cofactor">
    <cofactor evidence="1">
        <name>FAD</name>
        <dbReference type="ChEBI" id="CHEBI:57692"/>
    </cofactor>
</comment>
<dbReference type="Gene3D" id="3.10.20.30">
    <property type="match status" value="1"/>
</dbReference>
<sequence>MASMRVSALFRFPLKGFPAEQINAGFARAGSGFDGDRAFAFTTGAAPAVPGQWAGPRTFTVLKNDTSLQQWQVHTRHDVTAPEAGVAIDLQAPDGKQVSFSIDEPESLRTAEDFLAARLTPHGPHRRELVSADQGMFDSQVSGLSIINPATAQALEGLAGGPVDPLRFRGNILIDGLPAFAEFGLVGKRLRIGGVEAVVRSPIERCSATEVDPTSGAADLPIPRLLAAGCGHLHCGIYLSVTTNGEIRPGDRIEILGEAPAEALKRQTAPREMSVEAVDCREGVAEIRLRDDLGFISDFYSPGMHVRVHLPDSPAGTPTWRCYTVTGVTGNALDLRVRIRTGVSHRLAGMKAGDRLLVSGPFGQVTADRLGDEVVFLTAGIGITPALSLLPGLAGRQVRILHSERSPAPSRLWEELTDLAAGMSPAPELTRRCTDPAHGGSRLSAAELARHVGPSTSLVICGPPAFGAAAIDAAAAAGLAAEQIHTEIFTSPADMTRIDLSRYAPEAGVPATVTTASGTVFDWTPEQGMLLDALERRDVDVDSLCRAGACGKCALTLRAGQIAYPIEPSAPRDADEVLVCSAVPLGPVEIDVESFRGVDGRSEAAVAARVLLDGRP</sequence>
<dbReference type="GO" id="GO:0016491">
    <property type="term" value="F:oxidoreductase activity"/>
    <property type="evidence" value="ECO:0007669"/>
    <property type="project" value="InterPro"/>
</dbReference>
<dbReference type="InterPro" id="IPR005302">
    <property type="entry name" value="MoCF_Sase_C"/>
</dbReference>
<evidence type="ECO:0000256" key="1">
    <source>
        <dbReference type="ARBA" id="ARBA00001974"/>
    </source>
</evidence>
<dbReference type="Gene3D" id="2.40.33.20">
    <property type="entry name" value="PK beta-barrel domain-like"/>
    <property type="match status" value="1"/>
</dbReference>
<evidence type="ECO:0000313" key="5">
    <source>
        <dbReference type="EMBL" id="QIN28232.1"/>
    </source>
</evidence>
<dbReference type="AlphaFoldDB" id="A0A6G8KTU1"/>
<dbReference type="InterPro" id="IPR011037">
    <property type="entry name" value="Pyrv_Knase-like_insert_dom_sf"/>
</dbReference>
<gene>
    <name evidence="5" type="ORF">EW640_02250</name>
</gene>
<dbReference type="SUPFAM" id="SSF54292">
    <property type="entry name" value="2Fe-2S ferredoxin-like"/>
    <property type="match status" value="1"/>
</dbReference>
<dbReference type="PANTHER" id="PTHR47354:SF5">
    <property type="entry name" value="PROTEIN RFBI"/>
    <property type="match status" value="1"/>
</dbReference>
<evidence type="ECO:0000259" key="4">
    <source>
        <dbReference type="PROSITE" id="PS51384"/>
    </source>
</evidence>
<dbReference type="InterPro" id="IPR017938">
    <property type="entry name" value="Riboflavin_synthase-like_b-brl"/>
</dbReference>
<dbReference type="PRINTS" id="PR00410">
    <property type="entry name" value="PHEHYDRXLASE"/>
</dbReference>
<reference evidence="5 6" key="1">
    <citation type="submission" date="2019-02" db="EMBL/GenBank/DDBJ databases">
        <title>Complete Genome Sequence and Methylome Analysis of Brevibacterium luteolum NEB1784.</title>
        <authorList>
            <person name="Fomenkov A."/>
            <person name="Roberts R.J."/>
        </authorList>
    </citation>
    <scope>NUCLEOTIDE SEQUENCE [LARGE SCALE GENOMIC DNA]</scope>
    <source>
        <strain evidence="5 6">NEB1784</strain>
    </source>
</reference>